<organism evidence="2 3">
    <name type="scientific">Cylicostephanus goldi</name>
    <name type="common">Nematode worm</name>
    <dbReference type="NCBI Taxonomy" id="71465"/>
    <lineage>
        <taxon>Eukaryota</taxon>
        <taxon>Metazoa</taxon>
        <taxon>Ecdysozoa</taxon>
        <taxon>Nematoda</taxon>
        <taxon>Chromadorea</taxon>
        <taxon>Rhabditida</taxon>
        <taxon>Rhabditina</taxon>
        <taxon>Rhabditomorpha</taxon>
        <taxon>Strongyloidea</taxon>
        <taxon>Strongylidae</taxon>
        <taxon>Cylicostephanus</taxon>
    </lineage>
</organism>
<name>A0A3P7Q9D8_CYLGO</name>
<dbReference type="Proteomes" id="UP000271889">
    <property type="component" value="Unassembled WGS sequence"/>
</dbReference>
<dbReference type="AlphaFoldDB" id="A0A3P7Q9D8"/>
<feature type="compositionally biased region" description="Basic and acidic residues" evidence="1">
    <location>
        <begin position="92"/>
        <end position="117"/>
    </location>
</feature>
<keyword evidence="3" id="KW-1185">Reference proteome</keyword>
<protein>
    <submittedName>
        <fullName evidence="2">Uncharacterized protein</fullName>
    </submittedName>
</protein>
<dbReference type="OrthoDB" id="10628061at2759"/>
<evidence type="ECO:0000256" key="1">
    <source>
        <dbReference type="SAM" id="MobiDB-lite"/>
    </source>
</evidence>
<feature type="compositionally biased region" description="Polar residues" evidence="1">
    <location>
        <begin position="132"/>
        <end position="144"/>
    </location>
</feature>
<reference evidence="2 3" key="1">
    <citation type="submission" date="2018-11" db="EMBL/GenBank/DDBJ databases">
        <authorList>
            <consortium name="Pathogen Informatics"/>
        </authorList>
    </citation>
    <scope>NUCLEOTIDE SEQUENCE [LARGE SCALE GENOMIC DNA]</scope>
</reference>
<feature type="compositionally biased region" description="Polar residues" evidence="1">
    <location>
        <begin position="155"/>
        <end position="176"/>
    </location>
</feature>
<proteinExistence type="predicted"/>
<feature type="region of interest" description="Disordered" evidence="1">
    <location>
        <begin position="92"/>
        <end position="176"/>
    </location>
</feature>
<dbReference type="EMBL" id="UYRV01112203">
    <property type="protein sequence ID" value="VDN27326.1"/>
    <property type="molecule type" value="Genomic_DNA"/>
</dbReference>
<evidence type="ECO:0000313" key="2">
    <source>
        <dbReference type="EMBL" id="VDN27326.1"/>
    </source>
</evidence>
<evidence type="ECO:0000313" key="3">
    <source>
        <dbReference type="Proteomes" id="UP000271889"/>
    </source>
</evidence>
<accession>A0A3P7Q9D8</accession>
<gene>
    <name evidence="2" type="ORF">CGOC_LOCUS10625</name>
</gene>
<sequence>MSSDNGSALIMHDTHAAGQACSLQQIFGHIEANSFSDNSVAHVKRTSAKAKRIETQTQRDVRLATLRERAATRKLNETKEDRSLRLSVDAKRARLRRSTETEQKKTERLAKKAEGARKTRLALAEQKRSSRLCGQNSCRDATSSRLDDSPIVEHPTSSLNIETPSEGNHSETSAPDSVTMVSENFATQASLEMETTFSVTMPAPYSILRAKGRRGDIAKITILNTLETQAHITCHLFNRPGHHKVLLQPLLPALGYVLLYRKYSFLSSKFIQLLKEMLALRRQTLLPMLKTYGIEAEEHQLKLREDVSKPNHKGANVLEQTK</sequence>